<dbReference type="Gene3D" id="3.40.50.300">
    <property type="entry name" value="P-loop containing nucleotide triphosphate hydrolases"/>
    <property type="match status" value="1"/>
</dbReference>
<dbReference type="EMBL" id="DVGA01000030">
    <property type="protein sequence ID" value="HIQ78112.1"/>
    <property type="molecule type" value="Genomic_DNA"/>
</dbReference>
<dbReference type="AlphaFoldDB" id="A0A9D1CRT1"/>
<evidence type="ECO:0000313" key="7">
    <source>
        <dbReference type="Proteomes" id="UP000824262"/>
    </source>
</evidence>
<proteinExistence type="predicted"/>
<protein>
    <submittedName>
        <fullName evidence="6">ABC transporter ATP-binding protein</fullName>
    </submittedName>
</protein>
<dbReference type="InterPro" id="IPR027417">
    <property type="entry name" value="P-loop_NTPase"/>
</dbReference>
<dbReference type="InterPro" id="IPR003593">
    <property type="entry name" value="AAA+_ATPase"/>
</dbReference>
<dbReference type="PROSITE" id="PS50893">
    <property type="entry name" value="ABC_TRANSPORTER_2"/>
    <property type="match status" value="1"/>
</dbReference>
<dbReference type="Proteomes" id="UP000824262">
    <property type="component" value="Unassembled WGS sequence"/>
</dbReference>
<keyword evidence="2" id="KW-0547">Nucleotide-binding</keyword>
<evidence type="ECO:0000256" key="2">
    <source>
        <dbReference type="ARBA" id="ARBA00022741"/>
    </source>
</evidence>
<evidence type="ECO:0000256" key="1">
    <source>
        <dbReference type="ARBA" id="ARBA00022448"/>
    </source>
</evidence>
<dbReference type="GO" id="GO:0016887">
    <property type="term" value="F:ATP hydrolysis activity"/>
    <property type="evidence" value="ECO:0007669"/>
    <property type="project" value="InterPro"/>
</dbReference>
<gene>
    <name evidence="6" type="ORF">IAB77_02505</name>
</gene>
<dbReference type="InterPro" id="IPR003439">
    <property type="entry name" value="ABC_transporter-like_ATP-bd"/>
</dbReference>
<comment type="caution">
    <text evidence="6">The sequence shown here is derived from an EMBL/GenBank/DDBJ whole genome shotgun (WGS) entry which is preliminary data.</text>
</comment>
<evidence type="ECO:0000259" key="5">
    <source>
        <dbReference type="PROSITE" id="PS50893"/>
    </source>
</evidence>
<dbReference type="CDD" id="cd03214">
    <property type="entry name" value="ABC_Iron-Siderophores_B12_Hemin"/>
    <property type="match status" value="1"/>
</dbReference>
<dbReference type="Pfam" id="PF00005">
    <property type="entry name" value="ABC_tran"/>
    <property type="match status" value="1"/>
</dbReference>
<keyword evidence="1" id="KW-0813">Transport</keyword>
<dbReference type="PANTHER" id="PTHR42794:SF1">
    <property type="entry name" value="HEMIN IMPORT ATP-BINDING PROTEIN HMUV"/>
    <property type="match status" value="1"/>
</dbReference>
<sequence length="251" mass="27191">MIELRSLRSGYGAREVLHGISLDFRPGEVLVIAGPNGCGKSTLLRAAAGIGEVTGGEVLIDGAPTASLSARQIAQKCAYMPQDRPAPSISVRRMALHGRFPYLSYPRRYRPEDYAAVECALERAGALDIADTPIPELSGGQRQRAYLAMALAQEADTLLMDEPTAFLDISYQIAVMDTARSLAREGRAVVMVLHDICLALRRADRLAVMCAGELLAEGTPAEIYGCGVIDRAFNVTLRRVDTPDGEQYYFA</sequence>
<reference evidence="6" key="2">
    <citation type="journal article" date="2021" name="PeerJ">
        <title>Extensive microbial diversity within the chicken gut microbiome revealed by metagenomics and culture.</title>
        <authorList>
            <person name="Gilroy R."/>
            <person name="Ravi A."/>
            <person name="Getino M."/>
            <person name="Pursley I."/>
            <person name="Horton D.L."/>
            <person name="Alikhan N.F."/>
            <person name="Baker D."/>
            <person name="Gharbi K."/>
            <person name="Hall N."/>
            <person name="Watson M."/>
            <person name="Adriaenssens E.M."/>
            <person name="Foster-Nyarko E."/>
            <person name="Jarju S."/>
            <person name="Secka A."/>
            <person name="Antonio M."/>
            <person name="Oren A."/>
            <person name="Chaudhuri R.R."/>
            <person name="La Ragione R."/>
            <person name="Hildebrand F."/>
            <person name="Pallen M.J."/>
        </authorList>
    </citation>
    <scope>NUCLEOTIDE SEQUENCE</scope>
    <source>
        <strain evidence="6">ChiBcolR7-354</strain>
    </source>
</reference>
<reference evidence="6" key="1">
    <citation type="submission" date="2020-10" db="EMBL/GenBank/DDBJ databases">
        <authorList>
            <person name="Gilroy R."/>
        </authorList>
    </citation>
    <scope>NUCLEOTIDE SEQUENCE</scope>
    <source>
        <strain evidence="6">ChiBcolR7-354</strain>
    </source>
</reference>
<evidence type="ECO:0000256" key="3">
    <source>
        <dbReference type="ARBA" id="ARBA00022840"/>
    </source>
</evidence>
<feature type="domain" description="ABC transporter" evidence="5">
    <location>
        <begin position="2"/>
        <end position="236"/>
    </location>
</feature>
<evidence type="ECO:0000313" key="6">
    <source>
        <dbReference type="EMBL" id="HIQ78112.1"/>
    </source>
</evidence>
<dbReference type="FunFam" id="3.40.50.300:FF:000134">
    <property type="entry name" value="Iron-enterobactin ABC transporter ATP-binding protein"/>
    <property type="match status" value="1"/>
</dbReference>
<dbReference type="SUPFAM" id="SSF52540">
    <property type="entry name" value="P-loop containing nucleoside triphosphate hydrolases"/>
    <property type="match status" value="1"/>
</dbReference>
<name>A0A9D1CRT1_9FIRM</name>
<organism evidence="6 7">
    <name type="scientific">Candidatus Scatomorpha intestinavium</name>
    <dbReference type="NCBI Taxonomy" id="2840922"/>
    <lineage>
        <taxon>Bacteria</taxon>
        <taxon>Bacillati</taxon>
        <taxon>Bacillota</taxon>
        <taxon>Clostridia</taxon>
        <taxon>Eubacteriales</taxon>
        <taxon>Candidatus Scatomorpha</taxon>
    </lineage>
</organism>
<keyword evidence="3 6" id="KW-0067">ATP-binding</keyword>
<keyword evidence="4" id="KW-1278">Translocase</keyword>
<dbReference type="GO" id="GO:0005524">
    <property type="term" value="F:ATP binding"/>
    <property type="evidence" value="ECO:0007669"/>
    <property type="project" value="UniProtKB-KW"/>
</dbReference>
<accession>A0A9D1CRT1</accession>
<evidence type="ECO:0000256" key="4">
    <source>
        <dbReference type="ARBA" id="ARBA00022967"/>
    </source>
</evidence>
<dbReference type="PANTHER" id="PTHR42794">
    <property type="entry name" value="HEMIN IMPORT ATP-BINDING PROTEIN HMUV"/>
    <property type="match status" value="1"/>
</dbReference>
<dbReference type="SMART" id="SM00382">
    <property type="entry name" value="AAA"/>
    <property type="match status" value="1"/>
</dbReference>